<dbReference type="Gene3D" id="3.20.20.80">
    <property type="entry name" value="Glycosidases"/>
    <property type="match status" value="2"/>
</dbReference>
<dbReference type="SUPFAM" id="SSF51011">
    <property type="entry name" value="Glycosyl hydrolase domain"/>
    <property type="match status" value="1"/>
</dbReference>
<evidence type="ECO:0000313" key="15">
    <source>
        <dbReference type="EMBL" id="VVT55417.1"/>
    </source>
</evidence>
<keyword evidence="7" id="KW-0325">Glycoprotein</keyword>
<dbReference type="RefSeq" id="XP_031855192.1">
    <property type="nucleotide sequence ID" value="XM_031999301.1"/>
</dbReference>
<name>A0A5E8C0S5_9ASCO</name>
<dbReference type="SUPFAM" id="SSF74650">
    <property type="entry name" value="Galactose mutarotase-like"/>
    <property type="match status" value="1"/>
</dbReference>
<dbReference type="InterPro" id="IPR000322">
    <property type="entry name" value="Glyco_hydro_31_TIM"/>
</dbReference>
<dbReference type="PANTHER" id="PTHR22762:SF54">
    <property type="entry name" value="BCDNA.GH04962"/>
    <property type="match status" value="1"/>
</dbReference>
<evidence type="ECO:0000259" key="14">
    <source>
        <dbReference type="Pfam" id="PF21365"/>
    </source>
</evidence>
<dbReference type="InterPro" id="IPR025887">
    <property type="entry name" value="Glyco_hydro_31_N_dom"/>
</dbReference>
<keyword evidence="16" id="KW-1185">Reference proteome</keyword>
<comment type="similarity">
    <text evidence="3 10">Belongs to the glycosyl hydrolase 31 family.</text>
</comment>
<evidence type="ECO:0000256" key="2">
    <source>
        <dbReference type="ARBA" id="ARBA00004833"/>
    </source>
</evidence>
<dbReference type="CDD" id="cd06603">
    <property type="entry name" value="GH31_GANC_GANAB_alpha"/>
    <property type="match status" value="1"/>
</dbReference>
<keyword evidence="6" id="KW-0256">Endoplasmic reticulum</keyword>
<evidence type="ECO:0000256" key="9">
    <source>
        <dbReference type="ARBA" id="ARBA00042895"/>
    </source>
</evidence>
<evidence type="ECO:0000259" key="12">
    <source>
        <dbReference type="Pfam" id="PF01055"/>
    </source>
</evidence>
<dbReference type="Gene3D" id="2.60.40.1180">
    <property type="entry name" value="Golgi alpha-mannosidase II"/>
    <property type="match status" value="2"/>
</dbReference>
<dbReference type="Pfam" id="PF01055">
    <property type="entry name" value="Glyco_hydro_31_2nd"/>
    <property type="match status" value="1"/>
</dbReference>
<protein>
    <recommendedName>
        <fullName evidence="9">Glucosidase II subunit alpha</fullName>
    </recommendedName>
</protein>
<comment type="subcellular location">
    <subcellularLocation>
        <location evidence="1">Endoplasmic reticulum</location>
    </subcellularLocation>
</comment>
<dbReference type="PANTHER" id="PTHR22762">
    <property type="entry name" value="ALPHA-GLUCOSIDASE"/>
    <property type="match status" value="1"/>
</dbReference>
<organism evidence="15 16">
    <name type="scientific">Magnusiomyces paraingens</name>
    <dbReference type="NCBI Taxonomy" id="2606893"/>
    <lineage>
        <taxon>Eukaryota</taxon>
        <taxon>Fungi</taxon>
        <taxon>Dikarya</taxon>
        <taxon>Ascomycota</taxon>
        <taxon>Saccharomycotina</taxon>
        <taxon>Dipodascomycetes</taxon>
        <taxon>Dipodascales</taxon>
        <taxon>Dipodascaceae</taxon>
        <taxon>Magnusiomyces</taxon>
    </lineage>
</organism>
<feature type="domain" description="Glycoside hydrolase family 31 N-terminal" evidence="13">
    <location>
        <begin position="102"/>
        <end position="345"/>
    </location>
</feature>
<dbReference type="OrthoDB" id="1334205at2759"/>
<evidence type="ECO:0000256" key="8">
    <source>
        <dbReference type="ARBA" id="ARBA00023295"/>
    </source>
</evidence>
<accession>A0A5E8C0S5</accession>
<feature type="domain" description="Glycosyl hydrolase family 31 C-terminal" evidence="14">
    <location>
        <begin position="735"/>
        <end position="823"/>
    </location>
</feature>
<evidence type="ECO:0000256" key="1">
    <source>
        <dbReference type="ARBA" id="ARBA00004240"/>
    </source>
</evidence>
<dbReference type="Pfam" id="PF21365">
    <property type="entry name" value="Glyco_hydro_31_3rd"/>
    <property type="match status" value="1"/>
</dbReference>
<feature type="domain" description="Glycoside hydrolase family 31 TIM barrel" evidence="12">
    <location>
        <begin position="400"/>
        <end position="727"/>
    </location>
</feature>
<comment type="pathway">
    <text evidence="2">Glycan metabolism; N-glycan metabolism.</text>
</comment>
<dbReference type="CDD" id="cd14752">
    <property type="entry name" value="GH31_N"/>
    <property type="match status" value="1"/>
</dbReference>
<evidence type="ECO:0000256" key="3">
    <source>
        <dbReference type="ARBA" id="ARBA00007806"/>
    </source>
</evidence>
<gene>
    <name evidence="15" type="ORF">SAPINGB_P004586</name>
</gene>
<dbReference type="GO" id="GO:0090599">
    <property type="term" value="F:alpha-glucosidase activity"/>
    <property type="evidence" value="ECO:0007669"/>
    <property type="project" value="TreeGrafter"/>
</dbReference>
<keyword evidence="8 10" id="KW-0326">Glycosidase</keyword>
<dbReference type="Pfam" id="PF13802">
    <property type="entry name" value="Gal_mutarotas_2"/>
    <property type="match status" value="1"/>
</dbReference>
<evidence type="ECO:0000256" key="6">
    <source>
        <dbReference type="ARBA" id="ARBA00022824"/>
    </source>
</evidence>
<evidence type="ECO:0000256" key="11">
    <source>
        <dbReference type="SAM" id="SignalP"/>
    </source>
</evidence>
<dbReference type="GO" id="GO:0005975">
    <property type="term" value="P:carbohydrate metabolic process"/>
    <property type="evidence" value="ECO:0007669"/>
    <property type="project" value="InterPro"/>
</dbReference>
<evidence type="ECO:0000313" key="16">
    <source>
        <dbReference type="Proteomes" id="UP000398389"/>
    </source>
</evidence>
<dbReference type="EMBL" id="CABVLU010000003">
    <property type="protein sequence ID" value="VVT55417.1"/>
    <property type="molecule type" value="Genomic_DNA"/>
</dbReference>
<keyword evidence="5 10" id="KW-0378">Hydrolase</keyword>
<sequence length="968" mass="110666">MKSRIFPNAFALLGIYFLISIALFSTPSQAVKHNLFRTCEQNKFCKRNRHIADYASSQTLEGKEWTSPYEIDVATVALNKDKTAKLTGNILKTTPKGFVTLPFSLSFLKSGIVRFTLDELKRQDGNIEIPGNKNIRKERYNDLDKWTLIEENLVLSDGTELNIEQVEHDLKISYGGGNKLFLQSNPFSIKFYRNEELQVVLNERGLLNLEHWRAQPPAPKEGEEQVKDSELNVWELEEGMWEDTFDGKTDKKVRGPESIALDISFIGFKHVYGIPEHSDSLSLRETRGQAEGHHKDPYRLFNVDIFEYEVDSPMAMYGSIPFMQAHKAGSSVGLYWNNAADTYVDIIKTRPSNDKMISSLQSTQTHWISESGLIDIFVILADDPSEVNEKYGSLTGYALLPQSFAIGHHQCRWNYNDKSDVLEVNSNFDKYDIPYDVIWLDIEYTDDKKYFTWNEKAFKGHDDMIKELDETKRKLVAIIDPHIKAVKGYKQFETLESKNLAICNTEDKPYHGHCWPGESVWIDTLSPEARKLWVSWFGKDQSWAGNNDNLHIWNDMNEPSVFSGPETTMDKNTVHFGGWEHRDVHNLYGMTYHNATLDALNERYNYKQRPFVLTRAYFAGSQRTAAMWTGDNMAKWEYLKAATPMILTSGVAGMPFAGADVGGFFGNPSTELLTRWYQAGAFYPFFRAHAHIDSKRREPWLAGEPYTSIIKSAIQLRYKLLPTFYSAFYQASIDGSPILKPLYYVTPNNEDSFAIDDEFYVGDSGILVKPVTEEGATSVNLYIPDDEFYYGYDDHEKIYKGVGNYRIEAPLNTIPMLLRGGHIHVRRDRPRRSATLMKYDPYTLVIALDKNGQAKGEMFIDDGESYNYEKGEYLRPEFELDIETGILSGTNEDETVLTPYLKSLWVEKIIIIGANANQIKEGTAEVVEQDEAGEEVKRSVQVKRLSQNSAVIVGPRVKLANDWSIEFK</sequence>
<evidence type="ECO:0000256" key="7">
    <source>
        <dbReference type="ARBA" id="ARBA00023180"/>
    </source>
</evidence>
<dbReference type="AlphaFoldDB" id="A0A5E8C0S5"/>
<dbReference type="InterPro" id="IPR017853">
    <property type="entry name" value="GH"/>
</dbReference>
<dbReference type="GO" id="GO:0017177">
    <property type="term" value="C:glucosidase II complex"/>
    <property type="evidence" value="ECO:0007669"/>
    <property type="project" value="TreeGrafter"/>
</dbReference>
<evidence type="ECO:0000259" key="13">
    <source>
        <dbReference type="Pfam" id="PF13802"/>
    </source>
</evidence>
<dbReference type="Proteomes" id="UP000398389">
    <property type="component" value="Unassembled WGS sequence"/>
</dbReference>
<evidence type="ECO:0000256" key="5">
    <source>
        <dbReference type="ARBA" id="ARBA00022801"/>
    </source>
</evidence>
<feature type="signal peptide" evidence="11">
    <location>
        <begin position="1"/>
        <end position="30"/>
    </location>
</feature>
<evidence type="ECO:0000256" key="4">
    <source>
        <dbReference type="ARBA" id="ARBA00022729"/>
    </source>
</evidence>
<dbReference type="InterPro" id="IPR011013">
    <property type="entry name" value="Gal_mutarotase_sf_dom"/>
</dbReference>
<keyword evidence="4 11" id="KW-0732">Signal</keyword>
<dbReference type="Gene3D" id="2.60.40.1760">
    <property type="entry name" value="glycosyl hydrolase (family 31)"/>
    <property type="match status" value="1"/>
</dbReference>
<dbReference type="GeneID" id="43583401"/>
<proteinExistence type="inferred from homology"/>
<dbReference type="GO" id="GO:0006491">
    <property type="term" value="P:N-glycan processing"/>
    <property type="evidence" value="ECO:0007669"/>
    <property type="project" value="TreeGrafter"/>
</dbReference>
<evidence type="ECO:0000256" key="10">
    <source>
        <dbReference type="RuleBase" id="RU361185"/>
    </source>
</evidence>
<dbReference type="SUPFAM" id="SSF51445">
    <property type="entry name" value="(Trans)glycosidases"/>
    <property type="match status" value="1"/>
</dbReference>
<reference evidence="15 16" key="1">
    <citation type="submission" date="2019-09" db="EMBL/GenBank/DDBJ databases">
        <authorList>
            <person name="Brejova B."/>
        </authorList>
    </citation>
    <scope>NUCLEOTIDE SEQUENCE [LARGE SCALE GENOMIC DNA]</scope>
</reference>
<dbReference type="InterPro" id="IPR048395">
    <property type="entry name" value="Glyco_hydro_31_C"/>
</dbReference>
<feature type="chain" id="PRO_5022660678" description="Glucosidase II subunit alpha" evidence="11">
    <location>
        <begin position="31"/>
        <end position="968"/>
    </location>
</feature>
<dbReference type="InterPro" id="IPR013780">
    <property type="entry name" value="Glyco_hydro_b"/>
</dbReference>
<dbReference type="GO" id="GO:0030246">
    <property type="term" value="F:carbohydrate binding"/>
    <property type="evidence" value="ECO:0007669"/>
    <property type="project" value="InterPro"/>
</dbReference>